<dbReference type="Proteomes" id="UP001632037">
    <property type="component" value="Unassembled WGS sequence"/>
</dbReference>
<feature type="transmembrane region" description="Helical" evidence="6">
    <location>
        <begin position="89"/>
        <end position="113"/>
    </location>
</feature>
<sequence length="353" mass="38190">MTGYTTLDSPRNDTERLKHSSDDVKTASLRELFSYADATDKLLMAIGTLGAFAAGVTQPIQIVLLGDILNSFNPTSPTTKLTERINDVVVNFVYVGIAAFFCAFFQVTCWSLTAARQAKRIRKEYVNVVLSKEVGWFDVNDPMQIPTKVAEATILIQEGMGRRLADGLHFFAMAGSGIATGLVKGWELALILLAFTPFIAITAFICMKAMQAATLSGIESYGRAGAIAQETLSNVRTVHSFNAIGYFVDKYDAALVTAIEAGIKKEVTVGWGTGVMYLAVFCTYACGLFYGAVKVANDRLDGHSCEGSGCYDGGRVIVVFFSIINDAMVLGRAGPSVEAMSSAKLLRTEYFKR</sequence>
<feature type="transmembrane region" description="Helical" evidence="6">
    <location>
        <begin position="188"/>
        <end position="207"/>
    </location>
</feature>
<keyword evidence="9" id="KW-1185">Reference proteome</keyword>
<name>A0ABD3G5P5_9STRA</name>
<evidence type="ECO:0000313" key="9">
    <source>
        <dbReference type="Proteomes" id="UP001632037"/>
    </source>
</evidence>
<comment type="caution">
    <text evidence="8">The sequence shown here is derived from an EMBL/GenBank/DDBJ whole genome shotgun (WGS) entry which is preliminary data.</text>
</comment>
<proteinExistence type="predicted"/>
<reference evidence="8 9" key="1">
    <citation type="submission" date="2024-09" db="EMBL/GenBank/DDBJ databases">
        <title>Genome sequencing and assembly of Phytophthora oleae, isolate VK10A, causative agent of rot of olive drupes.</title>
        <authorList>
            <person name="Conti Taguali S."/>
            <person name="Riolo M."/>
            <person name="La Spada F."/>
            <person name="Cacciola S.O."/>
            <person name="Dionisio G."/>
        </authorList>
    </citation>
    <scope>NUCLEOTIDE SEQUENCE [LARGE SCALE GENOMIC DNA]</scope>
    <source>
        <strain evidence="8 9">VK10A</strain>
    </source>
</reference>
<evidence type="ECO:0000256" key="3">
    <source>
        <dbReference type="ARBA" id="ARBA00022989"/>
    </source>
</evidence>
<feature type="region of interest" description="Disordered" evidence="5">
    <location>
        <begin position="1"/>
        <end position="20"/>
    </location>
</feature>
<evidence type="ECO:0000256" key="4">
    <source>
        <dbReference type="ARBA" id="ARBA00023136"/>
    </source>
</evidence>
<keyword evidence="4 6" id="KW-0472">Membrane</keyword>
<accession>A0ABD3G5P5</accession>
<feature type="transmembrane region" description="Helical" evidence="6">
    <location>
        <begin position="274"/>
        <end position="293"/>
    </location>
</feature>
<keyword evidence="3 6" id="KW-1133">Transmembrane helix</keyword>
<dbReference type="InterPro" id="IPR011527">
    <property type="entry name" value="ABC1_TM_dom"/>
</dbReference>
<dbReference type="InterPro" id="IPR036640">
    <property type="entry name" value="ABC1_TM_sf"/>
</dbReference>
<dbReference type="InterPro" id="IPR039421">
    <property type="entry name" value="Type_1_exporter"/>
</dbReference>
<comment type="subcellular location">
    <subcellularLocation>
        <location evidence="1">Membrane</location>
        <topology evidence="1">Multi-pass membrane protein</topology>
    </subcellularLocation>
</comment>
<dbReference type="PANTHER" id="PTHR24222:SF76">
    <property type="entry name" value="MYCOBACTIN IMPORT ATP-BINDING_PERMEASE PROTEIN IRTB"/>
    <property type="match status" value="1"/>
</dbReference>
<keyword evidence="2 6" id="KW-0812">Transmembrane</keyword>
<dbReference type="Pfam" id="PF00664">
    <property type="entry name" value="ABC_membrane"/>
    <property type="match status" value="1"/>
</dbReference>
<evidence type="ECO:0000256" key="5">
    <source>
        <dbReference type="SAM" id="MobiDB-lite"/>
    </source>
</evidence>
<dbReference type="EMBL" id="JBIMZQ010000002">
    <property type="protein sequence ID" value="KAL3673891.1"/>
    <property type="molecule type" value="Genomic_DNA"/>
</dbReference>
<protein>
    <recommendedName>
        <fullName evidence="7">ABC transmembrane type-1 domain-containing protein</fullName>
    </recommendedName>
</protein>
<evidence type="ECO:0000256" key="1">
    <source>
        <dbReference type="ARBA" id="ARBA00004141"/>
    </source>
</evidence>
<dbReference type="PROSITE" id="PS50929">
    <property type="entry name" value="ABC_TM1F"/>
    <property type="match status" value="1"/>
</dbReference>
<feature type="domain" description="ABC transmembrane type-1" evidence="7">
    <location>
        <begin position="45"/>
        <end position="342"/>
    </location>
</feature>
<evidence type="ECO:0000313" key="8">
    <source>
        <dbReference type="EMBL" id="KAL3673891.1"/>
    </source>
</evidence>
<dbReference type="AlphaFoldDB" id="A0ABD3G5P5"/>
<dbReference type="Gene3D" id="1.20.1560.10">
    <property type="entry name" value="ABC transporter type 1, transmembrane domain"/>
    <property type="match status" value="1"/>
</dbReference>
<dbReference type="PANTHER" id="PTHR24222">
    <property type="entry name" value="ABC TRANSPORTER B FAMILY"/>
    <property type="match status" value="1"/>
</dbReference>
<feature type="compositionally biased region" description="Basic and acidic residues" evidence="5">
    <location>
        <begin position="10"/>
        <end position="20"/>
    </location>
</feature>
<dbReference type="GO" id="GO:0016020">
    <property type="term" value="C:membrane"/>
    <property type="evidence" value="ECO:0007669"/>
    <property type="project" value="UniProtKB-SubCell"/>
</dbReference>
<organism evidence="8 9">
    <name type="scientific">Phytophthora oleae</name>
    <dbReference type="NCBI Taxonomy" id="2107226"/>
    <lineage>
        <taxon>Eukaryota</taxon>
        <taxon>Sar</taxon>
        <taxon>Stramenopiles</taxon>
        <taxon>Oomycota</taxon>
        <taxon>Peronosporomycetes</taxon>
        <taxon>Peronosporales</taxon>
        <taxon>Peronosporaceae</taxon>
        <taxon>Phytophthora</taxon>
    </lineage>
</organism>
<dbReference type="CDD" id="cd18577">
    <property type="entry name" value="ABC_6TM_Pgp_ABCB1_D1_like"/>
    <property type="match status" value="1"/>
</dbReference>
<gene>
    <name evidence="8" type="ORF">V7S43_001578</name>
</gene>
<evidence type="ECO:0000256" key="2">
    <source>
        <dbReference type="ARBA" id="ARBA00022692"/>
    </source>
</evidence>
<evidence type="ECO:0000256" key="6">
    <source>
        <dbReference type="SAM" id="Phobius"/>
    </source>
</evidence>
<dbReference type="SUPFAM" id="SSF90123">
    <property type="entry name" value="ABC transporter transmembrane region"/>
    <property type="match status" value="1"/>
</dbReference>
<evidence type="ECO:0000259" key="7">
    <source>
        <dbReference type="PROSITE" id="PS50929"/>
    </source>
</evidence>
<feature type="transmembrane region" description="Helical" evidence="6">
    <location>
        <begin position="42"/>
        <end position="69"/>
    </location>
</feature>